<evidence type="ECO:0000313" key="2">
    <source>
        <dbReference type="EMBL" id="GIQ85298.1"/>
    </source>
</evidence>
<feature type="compositionally biased region" description="Basic and acidic residues" evidence="1">
    <location>
        <begin position="423"/>
        <end position="448"/>
    </location>
</feature>
<gene>
    <name evidence="2" type="ORF">KIPB_006939</name>
</gene>
<dbReference type="Proteomes" id="UP000265618">
    <property type="component" value="Unassembled WGS sequence"/>
</dbReference>
<sequence>TPLSAQSPADMLHSAVDVTSDRHAEREGEREREGGIFRFESGREGDSTRSTRSTLSAISSHSAHSTHSAVSESEDEGDALPLHPEGIPTEALECLSEAELRQVYSDEYARFDALFEARGRPTPKAHAKELEREREREAEPVSEHTDSEESVVIGLPMYPKGEPGRERESEGEESPSSGPESLDLTPEGERERDSEGEESVRSVGTVAVSTIERLAIAPFSHASAAIVTTTLPPGVSPSSGSVGETGTRAYLTVSTSGDMTRPSSVILLREGTETEDNETADESTPTPLPTLHFLPGSPVIALCYPDVVDFVTLSGSHKLPSLPLSQHLDVSGAEGVPLVVTGSGYLAVVVSDTLLYVAPPLSLVNTPVPTLLTRAGGVLTSAGLRWDTGMVTSDGFKGPGGSLRFAAHGVLTSTSLSVYGETSKGRERERGGDREKEAARRERRRHADQLAANTLSPPSPPSPPLSSMQALPPHPFYASTYGPMRTASCGIEAASAAAIQAGSRGVSVTAGPGVYTGSDRGDLPRAERVPTPQVEKAFCVHTLAPLSPTHSLAVLCLDPSLDPPLHELPGLGGVMPNAMGWARTPPGFLDTVVGTLQQWPFAPFVARPHSFYRSSYPSFVSARANGVDIIDGDTPVRHRHIGVVGSLCTVAAGLATGPSPMGGAGADVPGGLFARPSTAPSPVRPSPALGEDSLGYSNEQEALGAPRNIDMEASSVQAAPSLPVYRAMPSAASGLVPLHLCIIQNTAAGAESVVESIVSTISDYDASAAIGATRRRHIALPPDRAVLDAAQVMFPFGSSIDLASTVAAHNVACRVLAGGGHAEEGQRDGAHYVPGFSHSPFATVNEAVVPMGDARLTMLSRPVSPYFSADSTRAMTCFDTMPSGTTITADGTSLHTYHVLMSLFDAVSHTNVVMLLSAITVSAACPPSSSASQLGGAAGLQLLRMLPVDLDGRITSLKMLPTNVRTASGSKNGTDVDVSKACILLAVV</sequence>
<keyword evidence="3" id="KW-1185">Reference proteome</keyword>
<feature type="region of interest" description="Disordered" evidence="1">
    <location>
        <begin position="418"/>
        <end position="471"/>
    </location>
</feature>
<feature type="non-terminal residue" evidence="2">
    <location>
        <position position="1"/>
    </location>
</feature>
<evidence type="ECO:0000313" key="3">
    <source>
        <dbReference type="Proteomes" id="UP000265618"/>
    </source>
</evidence>
<evidence type="ECO:0000256" key="1">
    <source>
        <dbReference type="SAM" id="MobiDB-lite"/>
    </source>
</evidence>
<dbReference type="EMBL" id="BDIP01001870">
    <property type="protein sequence ID" value="GIQ85298.1"/>
    <property type="molecule type" value="Genomic_DNA"/>
</dbReference>
<feature type="compositionally biased region" description="Low complexity" evidence="1">
    <location>
        <begin position="50"/>
        <end position="71"/>
    </location>
</feature>
<comment type="caution">
    <text evidence="2">The sequence shown here is derived from an EMBL/GenBank/DDBJ whole genome shotgun (WGS) entry which is preliminary data.</text>
</comment>
<feature type="region of interest" description="Disordered" evidence="1">
    <location>
        <begin position="122"/>
        <end position="203"/>
    </location>
</feature>
<accession>A0A9K3D028</accession>
<proteinExistence type="predicted"/>
<feature type="region of interest" description="Disordered" evidence="1">
    <location>
        <begin position="1"/>
        <end position="88"/>
    </location>
</feature>
<name>A0A9K3D028_9EUKA</name>
<reference evidence="2 3" key="1">
    <citation type="journal article" date="2018" name="PLoS ONE">
        <title>The draft genome of Kipferlia bialata reveals reductive genome evolution in fornicate parasites.</title>
        <authorList>
            <person name="Tanifuji G."/>
            <person name="Takabayashi S."/>
            <person name="Kume K."/>
            <person name="Takagi M."/>
            <person name="Nakayama T."/>
            <person name="Kamikawa R."/>
            <person name="Inagaki Y."/>
            <person name="Hashimoto T."/>
        </authorList>
    </citation>
    <scope>NUCLEOTIDE SEQUENCE [LARGE SCALE GENOMIC DNA]</scope>
    <source>
        <strain evidence="2">NY0173</strain>
    </source>
</reference>
<feature type="compositionally biased region" description="Basic and acidic residues" evidence="1">
    <location>
        <begin position="126"/>
        <end position="147"/>
    </location>
</feature>
<organism evidence="2 3">
    <name type="scientific">Kipferlia bialata</name>
    <dbReference type="NCBI Taxonomy" id="797122"/>
    <lineage>
        <taxon>Eukaryota</taxon>
        <taxon>Metamonada</taxon>
        <taxon>Carpediemonas-like organisms</taxon>
        <taxon>Kipferlia</taxon>
    </lineage>
</organism>
<dbReference type="AlphaFoldDB" id="A0A9K3D028"/>
<feature type="region of interest" description="Disordered" evidence="1">
    <location>
        <begin position="674"/>
        <end position="694"/>
    </location>
</feature>
<protein>
    <submittedName>
        <fullName evidence="2">Uncharacterized protein</fullName>
    </submittedName>
</protein>
<feature type="compositionally biased region" description="Basic and acidic residues" evidence="1">
    <location>
        <begin position="19"/>
        <end position="49"/>
    </location>
</feature>